<dbReference type="GO" id="GO:0006457">
    <property type="term" value="P:protein folding"/>
    <property type="evidence" value="ECO:0007669"/>
    <property type="project" value="InterPro"/>
</dbReference>
<dbReference type="AlphaFoldDB" id="A0A914C6R3"/>
<dbReference type="EC" id="5.2.1.8" evidence="4"/>
<dbReference type="Gene3D" id="2.40.100.10">
    <property type="entry name" value="Cyclophilin-like"/>
    <property type="match status" value="1"/>
</dbReference>
<accession>A0A914C6R3</accession>
<evidence type="ECO:0000313" key="7">
    <source>
        <dbReference type="WBParaSite" id="ACRNAN_Path_444.g1686.t1"/>
    </source>
</evidence>
<keyword evidence="6" id="KW-1185">Reference proteome</keyword>
<evidence type="ECO:0000256" key="2">
    <source>
        <dbReference type="ARBA" id="ARBA00023110"/>
    </source>
</evidence>
<dbReference type="WBParaSite" id="ACRNAN_Path_444.g1686.t1">
    <property type="protein sequence ID" value="ACRNAN_Path_444.g1686.t1"/>
    <property type="gene ID" value="ACRNAN_Path_444.g1686"/>
</dbReference>
<comment type="similarity">
    <text evidence="4">Belongs to the cyclophilin-type PPIase family.</text>
</comment>
<dbReference type="InterPro" id="IPR029000">
    <property type="entry name" value="Cyclophilin-like_dom_sf"/>
</dbReference>
<reference evidence="7" key="1">
    <citation type="submission" date="2022-11" db="UniProtKB">
        <authorList>
            <consortium name="WormBaseParasite"/>
        </authorList>
    </citation>
    <scope>IDENTIFICATION</scope>
</reference>
<dbReference type="GO" id="GO:0005737">
    <property type="term" value="C:cytoplasm"/>
    <property type="evidence" value="ECO:0007669"/>
    <property type="project" value="TreeGrafter"/>
</dbReference>
<dbReference type="InterPro" id="IPR020892">
    <property type="entry name" value="Cyclophilin-type_PPIase_CS"/>
</dbReference>
<dbReference type="Proteomes" id="UP000887540">
    <property type="component" value="Unplaced"/>
</dbReference>
<dbReference type="InterPro" id="IPR024936">
    <property type="entry name" value="Cyclophilin-type_PPIase"/>
</dbReference>
<dbReference type="PROSITE" id="PS50072">
    <property type="entry name" value="CSA_PPIASE_2"/>
    <property type="match status" value="1"/>
</dbReference>
<keyword evidence="3 4" id="KW-0413">Isomerase</keyword>
<feature type="signal peptide" evidence="4">
    <location>
        <begin position="1"/>
        <end position="18"/>
    </location>
</feature>
<dbReference type="PANTHER" id="PTHR11071:SF561">
    <property type="entry name" value="PEPTIDYL-PROLYL CIS-TRANS ISOMERASE D-RELATED"/>
    <property type="match status" value="1"/>
</dbReference>
<dbReference type="SUPFAM" id="SSF50891">
    <property type="entry name" value="Cyclophilin-like"/>
    <property type="match status" value="1"/>
</dbReference>
<dbReference type="PROSITE" id="PS00170">
    <property type="entry name" value="CSA_PPIASE_1"/>
    <property type="match status" value="1"/>
</dbReference>
<comment type="catalytic activity">
    <reaction evidence="1 4">
        <text>[protein]-peptidylproline (omega=180) = [protein]-peptidylproline (omega=0)</text>
        <dbReference type="Rhea" id="RHEA:16237"/>
        <dbReference type="Rhea" id="RHEA-COMP:10747"/>
        <dbReference type="Rhea" id="RHEA-COMP:10748"/>
        <dbReference type="ChEBI" id="CHEBI:83833"/>
        <dbReference type="ChEBI" id="CHEBI:83834"/>
        <dbReference type="EC" id="5.2.1.8"/>
    </reaction>
</comment>
<dbReference type="FunFam" id="2.40.100.10:FF:000001">
    <property type="entry name" value="Peptidyl-prolyl cis-trans isomerase"/>
    <property type="match status" value="1"/>
</dbReference>
<evidence type="ECO:0000256" key="4">
    <source>
        <dbReference type="RuleBase" id="RU363019"/>
    </source>
</evidence>
<keyword evidence="4" id="KW-0732">Signal</keyword>
<evidence type="ECO:0000256" key="1">
    <source>
        <dbReference type="ARBA" id="ARBA00000971"/>
    </source>
</evidence>
<dbReference type="GO" id="GO:0016018">
    <property type="term" value="F:cyclosporin A binding"/>
    <property type="evidence" value="ECO:0007669"/>
    <property type="project" value="TreeGrafter"/>
</dbReference>
<dbReference type="Pfam" id="PF00160">
    <property type="entry name" value="Pro_isomerase"/>
    <property type="match status" value="1"/>
</dbReference>
<dbReference type="PRINTS" id="PR00153">
    <property type="entry name" value="CSAPPISMRASE"/>
</dbReference>
<evidence type="ECO:0000259" key="5">
    <source>
        <dbReference type="PROSITE" id="PS50072"/>
    </source>
</evidence>
<name>A0A914C6R3_9BILA</name>
<evidence type="ECO:0000313" key="6">
    <source>
        <dbReference type="Proteomes" id="UP000887540"/>
    </source>
</evidence>
<evidence type="ECO:0000256" key="3">
    <source>
        <dbReference type="ARBA" id="ARBA00023235"/>
    </source>
</evidence>
<comment type="function">
    <text evidence="4">PPIases accelerate the folding of proteins. It catalyzes the cis-trans isomerization of proline imidic peptide bonds in oligopeptides.</text>
</comment>
<feature type="domain" description="PPIase cyclophilin-type" evidence="5">
    <location>
        <begin position="36"/>
        <end position="193"/>
    </location>
</feature>
<protein>
    <recommendedName>
        <fullName evidence="4">Peptidyl-prolyl cis-trans isomerase</fullName>
        <shortName evidence="4">PPIase</shortName>
        <ecNumber evidence="4">5.2.1.8</ecNumber>
    </recommendedName>
</protein>
<sequence length="207" mass="22570">MRKYSLLVLLFLFPIAIATLDKDDKPKGPKVTDKVYFDITIGGESAGRIVIGLFGKTVPKTAENFIELAKKPKGEGYTGSVFHRVIKDFMIQGGDFTKGDGTGGRSIYGEKFADENFKLKHYGAGWLSMANSGKDTNGSQFFITVKKTSWLDGRHVVFGKVLEGMDVVRKIENTETLAGDRPKADVVIAASGHIPVETAFSVEKSDA</sequence>
<keyword evidence="2 4" id="KW-0697">Rotamase</keyword>
<organism evidence="6 7">
    <name type="scientific">Acrobeloides nanus</name>
    <dbReference type="NCBI Taxonomy" id="290746"/>
    <lineage>
        <taxon>Eukaryota</taxon>
        <taxon>Metazoa</taxon>
        <taxon>Ecdysozoa</taxon>
        <taxon>Nematoda</taxon>
        <taxon>Chromadorea</taxon>
        <taxon>Rhabditida</taxon>
        <taxon>Tylenchina</taxon>
        <taxon>Cephalobomorpha</taxon>
        <taxon>Cephaloboidea</taxon>
        <taxon>Cephalobidae</taxon>
        <taxon>Acrobeloides</taxon>
    </lineage>
</organism>
<dbReference type="InterPro" id="IPR002130">
    <property type="entry name" value="Cyclophilin-type_PPIase_dom"/>
</dbReference>
<dbReference type="PIRSF" id="PIRSF001467">
    <property type="entry name" value="Peptidylpro_ismrse"/>
    <property type="match status" value="1"/>
</dbReference>
<dbReference type="GO" id="GO:0003755">
    <property type="term" value="F:peptidyl-prolyl cis-trans isomerase activity"/>
    <property type="evidence" value="ECO:0007669"/>
    <property type="project" value="UniProtKB-UniRule"/>
</dbReference>
<proteinExistence type="inferred from homology"/>
<dbReference type="PANTHER" id="PTHR11071">
    <property type="entry name" value="PEPTIDYL-PROLYL CIS-TRANS ISOMERASE"/>
    <property type="match status" value="1"/>
</dbReference>
<feature type="chain" id="PRO_5038163148" description="Peptidyl-prolyl cis-trans isomerase" evidence="4">
    <location>
        <begin position="19"/>
        <end position="207"/>
    </location>
</feature>